<keyword evidence="3" id="KW-0732">Signal</keyword>
<dbReference type="Pfam" id="PF01323">
    <property type="entry name" value="DSBA"/>
    <property type="match status" value="1"/>
</dbReference>
<dbReference type="InterPro" id="IPR023205">
    <property type="entry name" value="DsbA/DsbL"/>
</dbReference>
<keyword evidence="5 7" id="KW-1015">Disulfide bond</keyword>
<dbReference type="STRING" id="1396821.SAMN05444515_105184"/>
<sequence>MPLTRRRFNQFLVGGLGLALAPITLAELQEGRDWRAISRPQSEAPEGKIELLKFFSYGCPFCGQLNQVMKPWVEGLPDDVVFRRVPVSFNRSAWANLSRVYFALEATGELERLNQEVFDAVGQRRERLFTEQAIMDWMDDRDVDMEQFSQAFHASRTQTLVARSDRLQSRFGVNSVPTLVVDGRYVVVGEDARTYQDLLDIAEGLMDKAREA</sequence>
<dbReference type="InterPro" id="IPR001853">
    <property type="entry name" value="DSBA-like_thioredoxin_dom"/>
</dbReference>
<dbReference type="InterPro" id="IPR050824">
    <property type="entry name" value="Thiol_disulfide_DsbA"/>
</dbReference>
<evidence type="ECO:0000256" key="4">
    <source>
        <dbReference type="ARBA" id="ARBA00022764"/>
    </source>
</evidence>
<evidence type="ECO:0000256" key="1">
    <source>
        <dbReference type="ARBA" id="ARBA00004418"/>
    </source>
</evidence>
<dbReference type="PANTHER" id="PTHR35891">
    <property type="entry name" value="THIOL:DISULFIDE INTERCHANGE PROTEIN DSBA"/>
    <property type="match status" value="1"/>
</dbReference>
<dbReference type="PANTHER" id="PTHR35891:SF3">
    <property type="entry name" value="THIOL:DISULFIDE INTERCHANGE PROTEIN DSBL"/>
    <property type="match status" value="1"/>
</dbReference>
<dbReference type="CDD" id="cd03019">
    <property type="entry name" value="DsbA_DsbA"/>
    <property type="match status" value="1"/>
</dbReference>
<dbReference type="AlphaFoldDB" id="A0A1H7K9P0"/>
<reference evidence="11" key="1">
    <citation type="submission" date="2016-10" db="EMBL/GenBank/DDBJ databases">
        <authorList>
            <person name="Varghese N."/>
            <person name="Submissions S."/>
        </authorList>
    </citation>
    <scope>NUCLEOTIDE SEQUENCE [LARGE SCALE GENOMIC DNA]</scope>
    <source>
        <strain evidence="11">DSM 241</strain>
    </source>
</reference>
<name>A0A1H7K9P0_9GAMM</name>
<keyword evidence="11" id="KW-1185">Reference proteome</keyword>
<accession>A0A1H7K9P0</accession>
<gene>
    <name evidence="10" type="ORF">SAMN05444515_105184</name>
</gene>
<evidence type="ECO:0000256" key="6">
    <source>
        <dbReference type="ARBA" id="ARBA00023284"/>
    </source>
</evidence>
<feature type="domain" description="Thioredoxin" evidence="9">
    <location>
        <begin position="14"/>
        <end position="157"/>
    </location>
</feature>
<evidence type="ECO:0000313" key="10">
    <source>
        <dbReference type="EMBL" id="SEK83462.1"/>
    </source>
</evidence>
<keyword evidence="4 7" id="KW-0574">Periplasm</keyword>
<dbReference type="GO" id="GO:0042597">
    <property type="term" value="C:periplasmic space"/>
    <property type="evidence" value="ECO:0007669"/>
    <property type="project" value="UniProtKB-SubCell"/>
</dbReference>
<protein>
    <recommendedName>
        <fullName evidence="7">Thiol:disulfide interchange protein</fullName>
    </recommendedName>
</protein>
<dbReference type="EMBL" id="FOAA01000005">
    <property type="protein sequence ID" value="SEK83462.1"/>
    <property type="molecule type" value="Genomic_DNA"/>
</dbReference>
<dbReference type="OrthoDB" id="9784896at2"/>
<dbReference type="InterPro" id="IPR036249">
    <property type="entry name" value="Thioredoxin-like_sf"/>
</dbReference>
<keyword evidence="6" id="KW-0676">Redox-active center</keyword>
<evidence type="ECO:0000256" key="8">
    <source>
        <dbReference type="PIRSR" id="PIRSR001488-1"/>
    </source>
</evidence>
<dbReference type="RefSeq" id="WP_090252494.1">
    <property type="nucleotide sequence ID" value="NZ_FOAA01000005.1"/>
</dbReference>
<evidence type="ECO:0000259" key="9">
    <source>
        <dbReference type="PROSITE" id="PS51352"/>
    </source>
</evidence>
<evidence type="ECO:0000313" key="11">
    <source>
        <dbReference type="Proteomes" id="UP000199256"/>
    </source>
</evidence>
<dbReference type="Gene3D" id="3.40.30.10">
    <property type="entry name" value="Glutaredoxin"/>
    <property type="match status" value="1"/>
</dbReference>
<dbReference type="PROSITE" id="PS51352">
    <property type="entry name" value="THIOREDOXIN_2"/>
    <property type="match status" value="1"/>
</dbReference>
<proteinExistence type="inferred from homology"/>
<evidence type="ECO:0000256" key="5">
    <source>
        <dbReference type="ARBA" id="ARBA00023157"/>
    </source>
</evidence>
<comment type="similarity">
    <text evidence="2">Belongs to the thioredoxin family. DsbA subfamily.</text>
</comment>
<dbReference type="PIRSF" id="PIRSF001488">
    <property type="entry name" value="Tdi_protein"/>
    <property type="match status" value="1"/>
</dbReference>
<evidence type="ECO:0000256" key="7">
    <source>
        <dbReference type="PIRNR" id="PIRNR001488"/>
    </source>
</evidence>
<comment type="subcellular location">
    <subcellularLocation>
        <location evidence="1 7">Periplasm</location>
    </subcellularLocation>
</comment>
<organism evidence="10 11">
    <name type="scientific">Ectothiorhodospira marina</name>
    <dbReference type="NCBI Taxonomy" id="1396821"/>
    <lineage>
        <taxon>Bacteria</taxon>
        <taxon>Pseudomonadati</taxon>
        <taxon>Pseudomonadota</taxon>
        <taxon>Gammaproteobacteria</taxon>
        <taxon>Chromatiales</taxon>
        <taxon>Ectothiorhodospiraceae</taxon>
        <taxon>Ectothiorhodospira</taxon>
    </lineage>
</organism>
<dbReference type="InterPro" id="IPR013766">
    <property type="entry name" value="Thioredoxin_domain"/>
</dbReference>
<feature type="disulfide bond" description="Redox-active" evidence="8">
    <location>
        <begin position="59"/>
        <end position="62"/>
    </location>
</feature>
<dbReference type="GO" id="GO:0016491">
    <property type="term" value="F:oxidoreductase activity"/>
    <property type="evidence" value="ECO:0007669"/>
    <property type="project" value="InterPro"/>
</dbReference>
<dbReference type="Proteomes" id="UP000199256">
    <property type="component" value="Unassembled WGS sequence"/>
</dbReference>
<dbReference type="SUPFAM" id="SSF52833">
    <property type="entry name" value="Thioredoxin-like"/>
    <property type="match status" value="1"/>
</dbReference>
<evidence type="ECO:0000256" key="2">
    <source>
        <dbReference type="ARBA" id="ARBA00005791"/>
    </source>
</evidence>
<evidence type="ECO:0000256" key="3">
    <source>
        <dbReference type="ARBA" id="ARBA00022729"/>
    </source>
</evidence>